<proteinExistence type="predicted"/>
<dbReference type="AlphaFoldDB" id="A0A7W7AN59"/>
<dbReference type="Proteomes" id="UP000574769">
    <property type="component" value="Unassembled WGS sequence"/>
</dbReference>
<organism evidence="3 4">
    <name type="scientific">Sphingomonas abaci</name>
    <dbReference type="NCBI Taxonomy" id="237611"/>
    <lineage>
        <taxon>Bacteria</taxon>
        <taxon>Pseudomonadati</taxon>
        <taxon>Pseudomonadota</taxon>
        <taxon>Alphaproteobacteria</taxon>
        <taxon>Sphingomonadales</taxon>
        <taxon>Sphingomonadaceae</taxon>
        <taxon>Sphingomonas</taxon>
    </lineage>
</organism>
<reference evidence="3 4" key="1">
    <citation type="submission" date="2020-08" db="EMBL/GenBank/DDBJ databases">
        <title>Genomic Encyclopedia of Type Strains, Phase IV (KMG-IV): sequencing the most valuable type-strain genomes for metagenomic binning, comparative biology and taxonomic classification.</title>
        <authorList>
            <person name="Goeker M."/>
        </authorList>
    </citation>
    <scope>NUCLEOTIDE SEQUENCE [LARGE SCALE GENOMIC DNA]</scope>
    <source>
        <strain evidence="3 4">DSM 15867</strain>
    </source>
</reference>
<protein>
    <submittedName>
        <fullName evidence="3">Uncharacterized protein</fullName>
    </submittedName>
</protein>
<comment type="caution">
    <text evidence="3">The sequence shown here is derived from an EMBL/GenBank/DDBJ whole genome shotgun (WGS) entry which is preliminary data.</text>
</comment>
<evidence type="ECO:0000313" key="3">
    <source>
        <dbReference type="EMBL" id="MBB4619961.1"/>
    </source>
</evidence>
<evidence type="ECO:0000256" key="1">
    <source>
        <dbReference type="SAM" id="MobiDB-lite"/>
    </source>
</evidence>
<sequence length="296" mass="31771">MLIGAVRHLFAEAFVPLRMVWTNHRIRHAPLNDPDIPHLEDADLEDLVDSEAARAKELDEKLQKVTASLSVAVAVGGLVGQTLLQDLAASTAKMAAAFIFLVAAAYFATGVLVGFGGLRAKERYGYGAAYRRIRAAGGDAARRQLEAAVAWAQRDNIIRSNEATAAAMSIRNGIVAFAIALLIGTWAAVFGKSSMKDAAESRPTSIAVVCGQVREPAPVPPPMVYQAEEQSAFMAPAGRGAHRRRLDRKKASEPAPRAGTCPTTGNDVDPQLTAQRRKRSLRSLYRCSDGVRGRGE</sequence>
<accession>A0A7W7AN59</accession>
<name>A0A7W7AN59_9SPHN</name>
<evidence type="ECO:0000256" key="2">
    <source>
        <dbReference type="SAM" id="Phobius"/>
    </source>
</evidence>
<keyword evidence="4" id="KW-1185">Reference proteome</keyword>
<feature type="transmembrane region" description="Helical" evidence="2">
    <location>
        <begin position="174"/>
        <end position="191"/>
    </location>
</feature>
<evidence type="ECO:0000313" key="4">
    <source>
        <dbReference type="Proteomes" id="UP000574769"/>
    </source>
</evidence>
<keyword evidence="2" id="KW-0812">Transmembrane</keyword>
<dbReference type="RefSeq" id="WP_184117076.1">
    <property type="nucleotide sequence ID" value="NZ_JACHNY010000020.1"/>
</dbReference>
<feature type="region of interest" description="Disordered" evidence="1">
    <location>
        <begin position="234"/>
        <end position="296"/>
    </location>
</feature>
<feature type="transmembrane region" description="Helical" evidence="2">
    <location>
        <begin position="96"/>
        <end position="118"/>
    </location>
</feature>
<keyword evidence="2" id="KW-0472">Membrane</keyword>
<keyword evidence="2" id="KW-1133">Transmembrane helix</keyword>
<feature type="transmembrane region" description="Helical" evidence="2">
    <location>
        <begin position="65"/>
        <end position="84"/>
    </location>
</feature>
<gene>
    <name evidence="3" type="ORF">GGQ96_004121</name>
</gene>
<dbReference type="EMBL" id="JACHNY010000020">
    <property type="protein sequence ID" value="MBB4619961.1"/>
    <property type="molecule type" value="Genomic_DNA"/>
</dbReference>